<dbReference type="HOGENOM" id="CLU_2543221_0_0_1"/>
<gene>
    <name evidence="1" type="ORF">HYDPIDRAFT_117818</name>
</gene>
<evidence type="ECO:0000313" key="2">
    <source>
        <dbReference type="Proteomes" id="UP000053820"/>
    </source>
</evidence>
<reference evidence="1 2" key="1">
    <citation type="submission" date="2014-04" db="EMBL/GenBank/DDBJ databases">
        <title>Evolutionary Origins and Diversification of the Mycorrhizal Mutualists.</title>
        <authorList>
            <consortium name="DOE Joint Genome Institute"/>
            <consortium name="Mycorrhizal Genomics Consortium"/>
            <person name="Kohler A."/>
            <person name="Kuo A."/>
            <person name="Nagy L.G."/>
            <person name="Floudas D."/>
            <person name="Copeland A."/>
            <person name="Barry K.W."/>
            <person name="Cichocki N."/>
            <person name="Veneault-Fourrey C."/>
            <person name="LaButti K."/>
            <person name="Lindquist E.A."/>
            <person name="Lipzen A."/>
            <person name="Lundell T."/>
            <person name="Morin E."/>
            <person name="Murat C."/>
            <person name="Riley R."/>
            <person name="Ohm R."/>
            <person name="Sun H."/>
            <person name="Tunlid A."/>
            <person name="Henrissat B."/>
            <person name="Grigoriev I.V."/>
            <person name="Hibbett D.S."/>
            <person name="Martin F."/>
        </authorList>
    </citation>
    <scope>NUCLEOTIDE SEQUENCE [LARGE SCALE GENOMIC DNA]</scope>
    <source>
        <strain evidence="1 2">MD-312</strain>
    </source>
</reference>
<proteinExistence type="predicted"/>
<organism evidence="1 2">
    <name type="scientific">Hydnomerulius pinastri MD-312</name>
    <dbReference type="NCBI Taxonomy" id="994086"/>
    <lineage>
        <taxon>Eukaryota</taxon>
        <taxon>Fungi</taxon>
        <taxon>Dikarya</taxon>
        <taxon>Basidiomycota</taxon>
        <taxon>Agaricomycotina</taxon>
        <taxon>Agaricomycetes</taxon>
        <taxon>Agaricomycetidae</taxon>
        <taxon>Boletales</taxon>
        <taxon>Boletales incertae sedis</taxon>
        <taxon>Leucogyrophana</taxon>
    </lineage>
</organism>
<name>A0A0C9WA18_9AGAM</name>
<dbReference type="AlphaFoldDB" id="A0A0C9WA18"/>
<sequence>MNHYYPRDEQVLYALAKGETPKRPIPALLTDHQWSFVQRCWSNIDGVDRRPSDEEIVAFANNGNFKVDRGTPQH</sequence>
<keyword evidence="2" id="KW-1185">Reference proteome</keyword>
<accession>A0A0C9WA18</accession>
<dbReference type="EMBL" id="KN839878">
    <property type="protein sequence ID" value="KIJ59927.1"/>
    <property type="molecule type" value="Genomic_DNA"/>
</dbReference>
<evidence type="ECO:0000313" key="1">
    <source>
        <dbReference type="EMBL" id="KIJ59927.1"/>
    </source>
</evidence>
<dbReference type="OrthoDB" id="346907at2759"/>
<dbReference type="Proteomes" id="UP000053820">
    <property type="component" value="Unassembled WGS sequence"/>
</dbReference>
<protein>
    <submittedName>
        <fullName evidence="1">Uncharacterized protein</fullName>
    </submittedName>
</protein>